<evidence type="ECO:0000256" key="4">
    <source>
        <dbReference type="SAM" id="Phobius"/>
    </source>
</evidence>
<dbReference type="Proteomes" id="UP000059574">
    <property type="component" value="Chromosome"/>
</dbReference>
<dbReference type="Gene3D" id="3.40.50.300">
    <property type="entry name" value="P-loop containing nucleotide triphosphate hydrolases"/>
    <property type="match status" value="3"/>
</dbReference>
<dbReference type="PANTHER" id="PTHR22683:SF1">
    <property type="entry name" value="TYPE VII SECRETION SYSTEM PROTEIN ESSC"/>
    <property type="match status" value="1"/>
</dbReference>
<keyword evidence="4" id="KW-0472">Membrane</keyword>
<dbReference type="SMART" id="SM00382">
    <property type="entry name" value="AAA"/>
    <property type="match status" value="2"/>
</dbReference>
<evidence type="ECO:0000313" key="7">
    <source>
        <dbReference type="Proteomes" id="UP000059574"/>
    </source>
</evidence>
<sequence>MSLLNMSAAAPLAVPASSRSSRASVAILLTGLLPLLLGTVLAVFTGSMMFLAFAAMGAVTVLVPLLGGSKRRKSFRDDVARAVVWDAERAERAFPDAATIVLNASTSQTLLPTTARATVSASAPASTAFSGSGSGAPGLALRVGLGSRSAHIAADPPDPGFTAPRVHSLPFVVPLSAEPLIISGPAGVALPLLNFVLMQLDAANVPVVVLGTPDSLPWAARFLPHTELAMSADAAQRAFAAVSRPVGAGIPGEEQPGEGPAPPCVLLIVGDVDFSGMQCRPHVHTILVRMNATGPSGPSLDPSMQHTVQLQIRGPSIVGSFSGQEFTPDGVTPTVFAAHARRRARSEATQLRESRGSLAINFLPSPDQCTAAAQAAAWAACAGGPLLPVLIGQSSRGPTMFSFQHDGPHLLVGGTTGSGKSEFLRALVGSLAASHSPADLQFVLIDFKGGAGLGALEKLPHTSSLVTDLGGHGMDRTLASLRAELHRREAALSAAEVADSSAYRTHSDLLGAGSGHHAMAHLVIVVDEFRVLVDQFPDALAELMRIAAVGRSLGIHLVMATQRPQGAVNADIRANVTSSICLRVQSGVDSVDVIGSSVAAHIAVNTPGRAYISRAGGAPEEFQSAVLGIPATGASLLPTVERTEELESGSRAPNLASLVAAGGVDAVAAVMTQAWINACTLDSTLVAAPAVVAPELPAEVDFAECGDWRAAGEPDESDGAVTLGIMDLPEQQCLRPLRWNPVHHSHLACFGTGSEPSRAVALVAGRLLAAAAGLPEAQQAQAPLLYLLDADASLRDFAACPWVGSYLTPDHLRSAEHLMHRLSETARNCMHPLILCITDWGRWITAFRSSPWHEAEERISELVRFGGKNVTLVVGGARELLTAGFMAAIPNRMYLSHGSPAESTMLWPRMPAFAPLPGRAGLDGAINSGDAPELMNHMHVAQLGRLLPPEPGKHLQLPEPQLPERQDFAARILRVAPLPHSLPSSHLEKLNALAAPPSGTSSTGVSLVLGVGGDGEDPVYVWLEPGAVLAVVGGPQTGKSSFLRMLAHVNDASWLVALAADFGSAGTGSAGTGSENASFPGTDPPAPISTRAQQVLLLDNPLSMTADQLCIAGEQLSAGAVLIVALPYPGPAVSRLPLEWGLRTAQQGVILRPQKVSDAELFGVRLDTVGSEPPGRAVLIDGVRREWFQFPQPGA</sequence>
<reference evidence="7" key="1">
    <citation type="submission" date="2015-11" db="EMBL/GenBank/DDBJ databases">
        <authorList>
            <person name="Kumar R."/>
            <person name="Singh D."/>
            <person name="Swarnkar M.K."/>
            <person name="Singh A.K."/>
            <person name="Kumar S."/>
        </authorList>
    </citation>
    <scope>NUCLEOTIDE SEQUENCE [LARGE SCALE GENOMIC DNA]</scope>
    <source>
        <strain evidence="7">ERGS4:06</strain>
    </source>
</reference>
<organism evidence="6 7">
    <name type="scientific">Arthrobacter alpinus</name>
    <dbReference type="NCBI Taxonomy" id="656366"/>
    <lineage>
        <taxon>Bacteria</taxon>
        <taxon>Bacillati</taxon>
        <taxon>Actinomycetota</taxon>
        <taxon>Actinomycetes</taxon>
        <taxon>Micrococcales</taxon>
        <taxon>Micrococcaceae</taxon>
        <taxon>Arthrobacter</taxon>
    </lineage>
</organism>
<keyword evidence="1 3" id="KW-0547">Nucleotide-binding</keyword>
<keyword evidence="2 3" id="KW-0067">ATP-binding</keyword>
<name>A0A0S2LXY8_9MICC</name>
<evidence type="ECO:0000259" key="5">
    <source>
        <dbReference type="PROSITE" id="PS50901"/>
    </source>
</evidence>
<dbReference type="InterPro" id="IPR003593">
    <property type="entry name" value="AAA+_ATPase"/>
</dbReference>
<feature type="domain" description="FtsK" evidence="5">
    <location>
        <begin position="396"/>
        <end position="591"/>
    </location>
</feature>
<dbReference type="Pfam" id="PF01580">
    <property type="entry name" value="FtsK_SpoIIIE"/>
    <property type="match status" value="1"/>
</dbReference>
<evidence type="ECO:0000256" key="2">
    <source>
        <dbReference type="ARBA" id="ARBA00022840"/>
    </source>
</evidence>
<dbReference type="EMBL" id="CP013200">
    <property type="protein sequence ID" value="ALO66303.1"/>
    <property type="molecule type" value="Genomic_DNA"/>
</dbReference>
<protein>
    <recommendedName>
        <fullName evidence="5">FtsK domain-containing protein</fullName>
    </recommendedName>
</protein>
<evidence type="ECO:0000313" key="6">
    <source>
        <dbReference type="EMBL" id="ALO66303.1"/>
    </source>
</evidence>
<feature type="transmembrane region" description="Helical" evidence="4">
    <location>
        <begin position="33"/>
        <end position="66"/>
    </location>
</feature>
<dbReference type="AlphaFoldDB" id="A0A0S2LXY8"/>
<reference evidence="6 7" key="2">
    <citation type="journal article" date="2016" name="J. Biotechnol.">
        <title>Complete genome sequence of Arthrobacter alpinus ERGS4:06, a yellow pigmented bacterium tolerant to cold and radiations isolated from Sikkim Himalaya.</title>
        <authorList>
            <person name="Kumar R."/>
            <person name="Singh D."/>
            <person name="Swarnkar M.K."/>
            <person name="Singh A.K."/>
            <person name="Kumar S."/>
        </authorList>
    </citation>
    <scope>NUCLEOTIDE SEQUENCE [LARGE SCALE GENOMIC DNA]</scope>
    <source>
        <strain evidence="6 7">ERGS4:06</strain>
    </source>
</reference>
<feature type="binding site" evidence="3">
    <location>
        <begin position="414"/>
        <end position="421"/>
    </location>
    <ligand>
        <name>ATP</name>
        <dbReference type="ChEBI" id="CHEBI:30616"/>
    </ligand>
</feature>
<dbReference type="PROSITE" id="PS50901">
    <property type="entry name" value="FTSK"/>
    <property type="match status" value="1"/>
</dbReference>
<dbReference type="InterPro" id="IPR002543">
    <property type="entry name" value="FtsK_dom"/>
</dbReference>
<evidence type="ECO:0000256" key="3">
    <source>
        <dbReference type="PROSITE-ProRule" id="PRU00289"/>
    </source>
</evidence>
<proteinExistence type="predicted"/>
<dbReference type="InterPro" id="IPR027417">
    <property type="entry name" value="P-loop_NTPase"/>
</dbReference>
<dbReference type="SUPFAM" id="SSF52540">
    <property type="entry name" value="P-loop containing nucleoside triphosphate hydrolases"/>
    <property type="match status" value="2"/>
</dbReference>
<keyword evidence="4" id="KW-0812">Transmembrane</keyword>
<accession>A0A0S2LXY8</accession>
<gene>
    <name evidence="6" type="ORF">AS189_07130</name>
</gene>
<evidence type="ECO:0000256" key="1">
    <source>
        <dbReference type="ARBA" id="ARBA00022741"/>
    </source>
</evidence>
<dbReference type="GO" id="GO:0003677">
    <property type="term" value="F:DNA binding"/>
    <property type="evidence" value="ECO:0007669"/>
    <property type="project" value="InterPro"/>
</dbReference>
<dbReference type="InterPro" id="IPR050206">
    <property type="entry name" value="FtsK/SpoIIIE/SftA"/>
</dbReference>
<dbReference type="CDD" id="cd01127">
    <property type="entry name" value="TrwB_TraG_TraD_VirD4"/>
    <property type="match status" value="1"/>
</dbReference>
<keyword evidence="4" id="KW-1133">Transmembrane helix</keyword>
<dbReference type="PANTHER" id="PTHR22683">
    <property type="entry name" value="SPORULATION PROTEIN RELATED"/>
    <property type="match status" value="1"/>
</dbReference>
<dbReference type="GO" id="GO:0005524">
    <property type="term" value="F:ATP binding"/>
    <property type="evidence" value="ECO:0007669"/>
    <property type="project" value="UniProtKB-UniRule"/>
</dbReference>